<gene>
    <name evidence="3" type="ordered locus">Arch_0755</name>
</gene>
<dbReference type="RefSeq" id="WP_013169985.1">
    <property type="nucleotide sequence ID" value="NC_014218.1"/>
</dbReference>
<evidence type="ECO:0000259" key="2">
    <source>
        <dbReference type="PROSITE" id="PS51782"/>
    </source>
</evidence>
<dbReference type="InterPro" id="IPR008258">
    <property type="entry name" value="Transglycosylase_SLT_dom_1"/>
</dbReference>
<dbReference type="InterPro" id="IPR023346">
    <property type="entry name" value="Lysozyme-like_dom_sf"/>
</dbReference>
<dbReference type="STRING" id="644284.Arch_0755"/>
<dbReference type="eggNOG" id="COG1388">
    <property type="taxonomic scope" value="Bacteria"/>
</dbReference>
<dbReference type="SMART" id="SM00257">
    <property type="entry name" value="LysM"/>
    <property type="match status" value="2"/>
</dbReference>
<protein>
    <submittedName>
        <fullName evidence="3">Lytic transglycosylase catalytic</fullName>
    </submittedName>
</protein>
<dbReference type="Gene3D" id="1.10.530.10">
    <property type="match status" value="1"/>
</dbReference>
<dbReference type="InterPro" id="IPR018392">
    <property type="entry name" value="LysM"/>
</dbReference>
<dbReference type="CDD" id="cd00118">
    <property type="entry name" value="LysM"/>
    <property type="match status" value="2"/>
</dbReference>
<dbReference type="PROSITE" id="PS51782">
    <property type="entry name" value="LYSM"/>
    <property type="match status" value="2"/>
</dbReference>
<sequence>MSKWMSRSNAALATATAVSLLAPAAASAAPQTTHHAIPQGLMMSYQVRPGDTVWGISQRTGIPIPDIIRVNNLGPTALIRIGQRLQLPAQTPVVRDTPQVNTPAPVPAPAPAPEAASSQYVVQAGDTLSAIAARFNTTVSAIADSNGISNPNLLFPGQVLNLSGAATAPTPAPAKERLVDNNFPGYTYADDVVDAANNNKHSLITKELPSRAEVQRMVRETAVQMGVDPRLALAHAYIESGFDASAVSPANAIGIMQVIPSSGEWAGTLVGRNLDLLNPQDNIVAGIAIIRYLHNAADNFDDAVAGYYQGLGGVQMYGMRPDTVAYVAKIKAAMNRF</sequence>
<feature type="chain" id="PRO_5003093498" evidence="1">
    <location>
        <begin position="29"/>
        <end position="337"/>
    </location>
</feature>
<dbReference type="Proteomes" id="UP000000376">
    <property type="component" value="Chromosome"/>
</dbReference>
<dbReference type="SUPFAM" id="SSF53955">
    <property type="entry name" value="Lysozyme-like"/>
    <property type="match status" value="1"/>
</dbReference>
<dbReference type="Gene3D" id="3.10.350.10">
    <property type="entry name" value="LysM domain"/>
    <property type="match status" value="2"/>
</dbReference>
<evidence type="ECO:0000313" key="4">
    <source>
        <dbReference type="Proteomes" id="UP000000376"/>
    </source>
</evidence>
<evidence type="ECO:0000313" key="3">
    <source>
        <dbReference type="EMBL" id="ADH92487.1"/>
    </source>
</evidence>
<dbReference type="Pfam" id="PF01464">
    <property type="entry name" value="SLT"/>
    <property type="match status" value="1"/>
</dbReference>
<dbReference type="KEGG" id="ahe:Arch_0755"/>
<reference evidence="3 4" key="1">
    <citation type="journal article" date="2010" name="Stand. Genomic Sci.">
        <title>Complete genome sequence of Arcanobacterium haemolyticum type strain (11018).</title>
        <authorList>
            <person name="Yasawong M."/>
            <person name="Teshima H."/>
            <person name="Lapidus A."/>
            <person name="Nolan M."/>
            <person name="Lucas S."/>
            <person name="Glavina Del Rio T."/>
            <person name="Tice H."/>
            <person name="Cheng J."/>
            <person name="Bruce D."/>
            <person name="Detter C."/>
            <person name="Tapia R."/>
            <person name="Han C."/>
            <person name="Goodwin L."/>
            <person name="Pitluck S."/>
            <person name="Liolios K."/>
            <person name="Ivanova N."/>
            <person name="Mavromatis K."/>
            <person name="Mikhailova N."/>
            <person name="Pati A."/>
            <person name="Chen A."/>
            <person name="Palaniappan K."/>
            <person name="Land M."/>
            <person name="Hauser L."/>
            <person name="Chang Y."/>
            <person name="Jeffries C."/>
            <person name="Rohde M."/>
            <person name="Sikorski J."/>
            <person name="Pukall R."/>
            <person name="Goker M."/>
            <person name="Woyke T."/>
            <person name="Bristow J."/>
            <person name="Eisen J."/>
            <person name="Markowitz V."/>
            <person name="Hugenholtz P."/>
            <person name="Kyrpides N."/>
            <person name="Klenk H."/>
        </authorList>
    </citation>
    <scope>NUCLEOTIDE SEQUENCE [LARGE SCALE GENOMIC DNA]</scope>
    <source>
        <strain evidence="4">ATCC 9345 / DSM 20595 / CCUG 17215 / LMG 16163 / NBRC 15585 / NCTC 8452 / 11018</strain>
    </source>
</reference>
<dbReference type="eggNOG" id="COG0741">
    <property type="taxonomic scope" value="Bacteria"/>
</dbReference>
<dbReference type="InterPro" id="IPR036779">
    <property type="entry name" value="LysM_dom_sf"/>
</dbReference>
<organism evidence="3 4">
    <name type="scientific">Arcanobacterium haemolyticum (strain ATCC 9345 / DSM 20595 / CCM 5947 / CCUG 17215 / LMG 16163 / NBRC 15585 / NCTC 8452 / 11018)</name>
    <dbReference type="NCBI Taxonomy" id="644284"/>
    <lineage>
        <taxon>Bacteria</taxon>
        <taxon>Bacillati</taxon>
        <taxon>Actinomycetota</taxon>
        <taxon>Actinomycetes</taxon>
        <taxon>Actinomycetales</taxon>
        <taxon>Actinomycetaceae</taxon>
        <taxon>Arcanobacterium</taxon>
    </lineage>
</organism>
<keyword evidence="1" id="KW-0732">Signal</keyword>
<feature type="domain" description="LysM" evidence="2">
    <location>
        <begin position="118"/>
        <end position="162"/>
    </location>
</feature>
<dbReference type="EMBL" id="CP002045">
    <property type="protein sequence ID" value="ADH92487.1"/>
    <property type="molecule type" value="Genomic_DNA"/>
</dbReference>
<name>D7BNI8_ARCHD</name>
<dbReference type="PANTHER" id="PTHR33734">
    <property type="entry name" value="LYSM DOMAIN-CONTAINING GPI-ANCHORED PROTEIN 2"/>
    <property type="match status" value="1"/>
</dbReference>
<evidence type="ECO:0000256" key="1">
    <source>
        <dbReference type="SAM" id="SignalP"/>
    </source>
</evidence>
<proteinExistence type="predicted"/>
<dbReference type="CAZy" id="GH23">
    <property type="family name" value="Glycoside Hydrolase Family 23"/>
</dbReference>
<dbReference type="AlphaFoldDB" id="D7BNI8"/>
<dbReference type="CAZy" id="CBM50">
    <property type="family name" value="Carbohydrate-Binding Module Family 50"/>
</dbReference>
<dbReference type="HOGENOM" id="CLU_047400_0_0_11"/>
<keyword evidence="4" id="KW-1185">Reference proteome</keyword>
<dbReference type="Pfam" id="PF01476">
    <property type="entry name" value="LysM"/>
    <property type="match status" value="2"/>
</dbReference>
<feature type="signal peptide" evidence="1">
    <location>
        <begin position="1"/>
        <end position="28"/>
    </location>
</feature>
<dbReference type="GO" id="GO:0008932">
    <property type="term" value="F:lytic endotransglycosylase activity"/>
    <property type="evidence" value="ECO:0007669"/>
    <property type="project" value="TreeGrafter"/>
</dbReference>
<dbReference type="CDD" id="cd00254">
    <property type="entry name" value="LT-like"/>
    <property type="match status" value="1"/>
</dbReference>
<accession>D7BNI8</accession>
<dbReference type="PANTHER" id="PTHR33734:SF22">
    <property type="entry name" value="MEMBRANE-BOUND LYTIC MUREIN TRANSGLYCOSYLASE D"/>
    <property type="match status" value="1"/>
</dbReference>
<dbReference type="SUPFAM" id="SSF54106">
    <property type="entry name" value="LysM domain"/>
    <property type="match status" value="2"/>
</dbReference>
<feature type="domain" description="LysM" evidence="2">
    <location>
        <begin position="43"/>
        <end position="87"/>
    </location>
</feature>